<keyword evidence="1" id="KW-0539">Nucleus</keyword>
<evidence type="ECO:0000313" key="3">
    <source>
        <dbReference type="EMBL" id="KAK8043949.1"/>
    </source>
</evidence>
<evidence type="ECO:0000256" key="1">
    <source>
        <dbReference type="ARBA" id="ARBA00023242"/>
    </source>
</evidence>
<feature type="compositionally biased region" description="Basic and acidic residues" evidence="2">
    <location>
        <begin position="77"/>
        <end position="88"/>
    </location>
</feature>
<sequence length="269" mass="30212">MTHSETQPPIGFLFINTAHPSEASTPRSLSQIRSHAAKEIRSRRAARTRPTPKERAPCRMHRRIQIMSDPTTASRPRAQEGEEDEKRQAAQWPQTAHVPSFSAIEPQWNPVHALSAQETSLLDHYIHHVILFNRGHCHEAGSSAPLGFTRMQMNCWLPFALADPGLLAALLLQACRSLEGICRPGSYTDTYMIYKEQCIQWVNKCVASEHRRASDATISMVMVLLTESYLMGNLEEWKVHLGAHSRMLELRGGIDALGLDGFLKGVIEK</sequence>
<dbReference type="Proteomes" id="UP001480595">
    <property type="component" value="Unassembled WGS sequence"/>
</dbReference>
<comment type="caution">
    <text evidence="3">The sequence shown here is derived from an EMBL/GenBank/DDBJ whole genome shotgun (WGS) entry which is preliminary data.</text>
</comment>
<dbReference type="InterPro" id="IPR021858">
    <property type="entry name" value="Fun_TF"/>
</dbReference>
<keyword evidence="4" id="KW-1185">Reference proteome</keyword>
<reference evidence="3 4" key="1">
    <citation type="submission" date="2023-01" db="EMBL/GenBank/DDBJ databases">
        <title>Analysis of 21 Apiospora genomes using comparative genomics revels a genus with tremendous synthesis potential of carbohydrate active enzymes and secondary metabolites.</title>
        <authorList>
            <person name="Sorensen T."/>
        </authorList>
    </citation>
    <scope>NUCLEOTIDE SEQUENCE [LARGE SCALE GENOMIC DNA]</scope>
    <source>
        <strain evidence="3 4">CBS 135458</strain>
    </source>
</reference>
<dbReference type="EMBL" id="JAQQWL010000012">
    <property type="protein sequence ID" value="KAK8043949.1"/>
    <property type="molecule type" value="Genomic_DNA"/>
</dbReference>
<dbReference type="Pfam" id="PF11951">
    <property type="entry name" value="Fungal_trans_2"/>
    <property type="match status" value="1"/>
</dbReference>
<evidence type="ECO:0000313" key="4">
    <source>
        <dbReference type="Proteomes" id="UP001480595"/>
    </source>
</evidence>
<protein>
    <submittedName>
        <fullName evidence="3">Uncharacterized protein</fullName>
    </submittedName>
</protein>
<organism evidence="3 4">
    <name type="scientific">Apiospora phragmitis</name>
    <dbReference type="NCBI Taxonomy" id="2905665"/>
    <lineage>
        <taxon>Eukaryota</taxon>
        <taxon>Fungi</taxon>
        <taxon>Dikarya</taxon>
        <taxon>Ascomycota</taxon>
        <taxon>Pezizomycotina</taxon>
        <taxon>Sordariomycetes</taxon>
        <taxon>Xylariomycetidae</taxon>
        <taxon>Amphisphaeriales</taxon>
        <taxon>Apiosporaceae</taxon>
        <taxon>Apiospora</taxon>
    </lineage>
</organism>
<dbReference type="PANTHER" id="PTHR37540">
    <property type="entry name" value="TRANSCRIPTION FACTOR (ACR-2), PUTATIVE-RELATED-RELATED"/>
    <property type="match status" value="1"/>
</dbReference>
<feature type="region of interest" description="Disordered" evidence="2">
    <location>
        <begin position="21"/>
        <end position="95"/>
    </location>
</feature>
<accession>A0ABR1TBG0</accession>
<gene>
    <name evidence="3" type="ORF">PG994_012787</name>
</gene>
<dbReference type="GeneID" id="92097259"/>
<evidence type="ECO:0000256" key="2">
    <source>
        <dbReference type="SAM" id="MobiDB-lite"/>
    </source>
</evidence>
<dbReference type="RefSeq" id="XP_066710344.1">
    <property type="nucleotide sequence ID" value="XM_066864196.1"/>
</dbReference>
<proteinExistence type="predicted"/>
<feature type="compositionally biased region" description="Polar residues" evidence="2">
    <location>
        <begin position="21"/>
        <end position="33"/>
    </location>
</feature>
<name>A0ABR1TBG0_9PEZI</name>